<keyword evidence="7 10" id="KW-0560">Oxidoreductase</keyword>
<evidence type="ECO:0000259" key="12">
    <source>
        <dbReference type="Pfam" id="PF08546"/>
    </source>
</evidence>
<evidence type="ECO:0000256" key="8">
    <source>
        <dbReference type="ARBA" id="ARBA00032024"/>
    </source>
</evidence>
<comment type="caution">
    <text evidence="13">The sequence shown here is derived from an EMBL/GenBank/DDBJ whole genome shotgun (WGS) entry which is preliminary data.</text>
</comment>
<dbReference type="SUPFAM" id="SSF51735">
    <property type="entry name" value="NAD(P)-binding Rossmann-fold domains"/>
    <property type="match status" value="1"/>
</dbReference>
<gene>
    <name evidence="13" type="ORF">BXT89_02725</name>
</gene>
<evidence type="ECO:0000259" key="11">
    <source>
        <dbReference type="Pfam" id="PF02558"/>
    </source>
</evidence>
<dbReference type="EC" id="1.1.1.169" evidence="3 10"/>
<feature type="domain" description="Ketopantoate reductase C-terminal" evidence="12">
    <location>
        <begin position="176"/>
        <end position="291"/>
    </location>
</feature>
<comment type="catalytic activity">
    <reaction evidence="9 10">
        <text>(R)-pantoate + NADP(+) = 2-dehydropantoate + NADPH + H(+)</text>
        <dbReference type="Rhea" id="RHEA:16233"/>
        <dbReference type="ChEBI" id="CHEBI:11561"/>
        <dbReference type="ChEBI" id="CHEBI:15378"/>
        <dbReference type="ChEBI" id="CHEBI:15980"/>
        <dbReference type="ChEBI" id="CHEBI:57783"/>
        <dbReference type="ChEBI" id="CHEBI:58349"/>
        <dbReference type="EC" id="1.1.1.169"/>
    </reaction>
</comment>
<keyword evidence="6 10" id="KW-0521">NADP</keyword>
<dbReference type="SUPFAM" id="SSF48179">
    <property type="entry name" value="6-phosphogluconate dehydrogenase C-terminal domain-like"/>
    <property type="match status" value="1"/>
</dbReference>
<evidence type="ECO:0000256" key="6">
    <source>
        <dbReference type="ARBA" id="ARBA00022857"/>
    </source>
</evidence>
<comment type="similarity">
    <text evidence="2 10">Belongs to the ketopantoate reductase family.</text>
</comment>
<evidence type="ECO:0000256" key="9">
    <source>
        <dbReference type="ARBA" id="ARBA00048793"/>
    </source>
</evidence>
<reference evidence="13 14" key="1">
    <citation type="submission" date="2017-01" db="EMBL/GenBank/DDBJ databases">
        <title>Draft genome sequence of Pseudomonas pachastrellae type strain CCUG 46540T from a deep sea.</title>
        <authorList>
            <person name="Gomila M."/>
            <person name="Mulet M."/>
            <person name="Lalucat J."/>
            <person name="Garcia-Valdes E."/>
        </authorList>
    </citation>
    <scope>NUCLEOTIDE SEQUENCE [LARGE SCALE GENOMIC DNA]</scope>
    <source>
        <strain evidence="13 14">CCUG 46540</strain>
    </source>
</reference>
<dbReference type="PANTHER" id="PTHR43765">
    <property type="entry name" value="2-DEHYDROPANTOATE 2-REDUCTASE-RELATED"/>
    <property type="match status" value="1"/>
</dbReference>
<dbReference type="Gene3D" id="3.40.50.720">
    <property type="entry name" value="NAD(P)-binding Rossmann-like Domain"/>
    <property type="match status" value="1"/>
</dbReference>
<dbReference type="AlphaFoldDB" id="A0A1S8DJ23"/>
<dbReference type="GO" id="GO:0008677">
    <property type="term" value="F:2-dehydropantoate 2-reductase activity"/>
    <property type="evidence" value="ECO:0007669"/>
    <property type="project" value="UniProtKB-EC"/>
</dbReference>
<dbReference type="NCBIfam" id="TIGR00745">
    <property type="entry name" value="apbA_panE"/>
    <property type="match status" value="1"/>
</dbReference>
<feature type="domain" description="Ketopantoate reductase N-terminal" evidence="11">
    <location>
        <begin position="3"/>
        <end position="151"/>
    </location>
</feature>
<keyword evidence="14" id="KW-1185">Reference proteome</keyword>
<dbReference type="InterPro" id="IPR050838">
    <property type="entry name" value="Ketopantoate_reductase"/>
</dbReference>
<evidence type="ECO:0000256" key="7">
    <source>
        <dbReference type="ARBA" id="ARBA00023002"/>
    </source>
</evidence>
<dbReference type="InterPro" id="IPR003710">
    <property type="entry name" value="ApbA"/>
</dbReference>
<dbReference type="Proteomes" id="UP000242847">
    <property type="component" value="Unassembled WGS sequence"/>
</dbReference>
<keyword evidence="5 10" id="KW-0566">Pantothenate biosynthesis</keyword>
<dbReference type="InterPro" id="IPR013328">
    <property type="entry name" value="6PGD_dom2"/>
</dbReference>
<dbReference type="RefSeq" id="WP_083724441.1">
    <property type="nucleotide sequence ID" value="NZ_FOUD01000001.1"/>
</dbReference>
<dbReference type="InterPro" id="IPR013752">
    <property type="entry name" value="KPA_reductase"/>
</dbReference>
<name>A0A1S8DJ23_9GAMM</name>
<evidence type="ECO:0000256" key="10">
    <source>
        <dbReference type="RuleBase" id="RU362068"/>
    </source>
</evidence>
<proteinExistence type="inferred from homology"/>
<dbReference type="Pfam" id="PF02558">
    <property type="entry name" value="ApbA"/>
    <property type="match status" value="1"/>
</dbReference>
<dbReference type="InterPro" id="IPR013332">
    <property type="entry name" value="KPR_N"/>
</dbReference>
<evidence type="ECO:0000256" key="1">
    <source>
        <dbReference type="ARBA" id="ARBA00004994"/>
    </source>
</evidence>
<evidence type="ECO:0000256" key="4">
    <source>
        <dbReference type="ARBA" id="ARBA00019465"/>
    </source>
</evidence>
<dbReference type="Pfam" id="PF08546">
    <property type="entry name" value="ApbA_C"/>
    <property type="match status" value="1"/>
</dbReference>
<dbReference type="InterPro" id="IPR008927">
    <property type="entry name" value="6-PGluconate_DH-like_C_sf"/>
</dbReference>
<dbReference type="Gene3D" id="1.10.1040.10">
    <property type="entry name" value="N-(1-d-carboxylethyl)-l-norvaline Dehydrogenase, domain 2"/>
    <property type="match status" value="1"/>
</dbReference>
<evidence type="ECO:0000256" key="3">
    <source>
        <dbReference type="ARBA" id="ARBA00013014"/>
    </source>
</evidence>
<evidence type="ECO:0000256" key="5">
    <source>
        <dbReference type="ARBA" id="ARBA00022655"/>
    </source>
</evidence>
<dbReference type="PANTHER" id="PTHR43765:SF2">
    <property type="entry name" value="2-DEHYDROPANTOATE 2-REDUCTASE"/>
    <property type="match status" value="1"/>
</dbReference>
<comment type="pathway">
    <text evidence="1 10">Cofactor biosynthesis; (R)-pantothenate biosynthesis; (R)-pantoate from 3-methyl-2-oxobutanoate: step 2/2.</text>
</comment>
<accession>A0A1S8DJ23</accession>
<dbReference type="GO" id="GO:0005737">
    <property type="term" value="C:cytoplasm"/>
    <property type="evidence" value="ECO:0007669"/>
    <property type="project" value="TreeGrafter"/>
</dbReference>
<evidence type="ECO:0000256" key="2">
    <source>
        <dbReference type="ARBA" id="ARBA00007870"/>
    </source>
</evidence>
<evidence type="ECO:0000313" key="13">
    <source>
        <dbReference type="EMBL" id="ONM45354.1"/>
    </source>
</evidence>
<sequence length="302" mass="33434">MLYILGAGSLGLLWAARLQQADIACRVIVRNAEQLQAWQQRSNRLRFNDDTGNHTLTLNFETPDTARMIRHLIVATKAHSALEAVRQLRHRLRPAGDILMLQNGLGSQQAVAQACRAQQVFAASVTDGAWQPAPGELTWAGRGSSVVGPLDTGTPCPEWLNRLSTALFDWRWQTPIMPTLWRKLAINCAINPFTLIYDCHNGEVPAQAGAWLDSCLAELQELLNLKGVTEDLAPLVHDVIRSTAANSSSMRQDLHAGRRTEIDYILGYACRQASQHGLQVPALERLLDAAKDCLRQHQLPTD</sequence>
<dbReference type="GO" id="GO:0050661">
    <property type="term" value="F:NADP binding"/>
    <property type="evidence" value="ECO:0007669"/>
    <property type="project" value="TreeGrafter"/>
</dbReference>
<protein>
    <recommendedName>
        <fullName evidence="4 10">2-dehydropantoate 2-reductase</fullName>
        <ecNumber evidence="3 10">1.1.1.169</ecNumber>
    </recommendedName>
    <alternativeName>
        <fullName evidence="8 10">Ketopantoate reductase</fullName>
    </alternativeName>
</protein>
<organism evidence="13 14">
    <name type="scientific">Halopseudomonas pachastrellae</name>
    <dbReference type="NCBI Taxonomy" id="254161"/>
    <lineage>
        <taxon>Bacteria</taxon>
        <taxon>Pseudomonadati</taxon>
        <taxon>Pseudomonadota</taxon>
        <taxon>Gammaproteobacteria</taxon>
        <taxon>Pseudomonadales</taxon>
        <taxon>Pseudomonadaceae</taxon>
        <taxon>Halopseudomonas</taxon>
    </lineage>
</organism>
<comment type="function">
    <text evidence="10">Catalyzes the NADPH-dependent reduction of ketopantoate into pantoic acid.</text>
</comment>
<evidence type="ECO:0000313" key="14">
    <source>
        <dbReference type="Proteomes" id="UP000242847"/>
    </source>
</evidence>
<dbReference type="GO" id="GO:0015940">
    <property type="term" value="P:pantothenate biosynthetic process"/>
    <property type="evidence" value="ECO:0007669"/>
    <property type="project" value="UniProtKB-UniPathway"/>
</dbReference>
<dbReference type="InterPro" id="IPR036291">
    <property type="entry name" value="NAD(P)-bd_dom_sf"/>
</dbReference>
<dbReference type="OrthoDB" id="6530772at2"/>
<dbReference type="STRING" id="254161.SAMN05216256_101212"/>
<dbReference type="UniPathway" id="UPA00028">
    <property type="reaction ID" value="UER00004"/>
</dbReference>
<dbReference type="EMBL" id="MUBC01000004">
    <property type="protein sequence ID" value="ONM45354.1"/>
    <property type="molecule type" value="Genomic_DNA"/>
</dbReference>